<evidence type="ECO:0000313" key="5">
    <source>
        <dbReference type="Proteomes" id="UP000176445"/>
    </source>
</evidence>
<dbReference type="Proteomes" id="UP000176445">
    <property type="component" value="Unassembled WGS sequence"/>
</dbReference>
<accession>A0A1F6CR90</accession>
<dbReference type="Gene3D" id="3.90.550.10">
    <property type="entry name" value="Spore Coat Polysaccharide Biosynthesis Protein SpsA, Chain A"/>
    <property type="match status" value="1"/>
</dbReference>
<dbReference type="SUPFAM" id="SSF53448">
    <property type="entry name" value="Nucleotide-diphospho-sugar transferases"/>
    <property type="match status" value="1"/>
</dbReference>
<keyword evidence="2" id="KW-0548">Nucleotidyltransferase</keyword>
<dbReference type="PANTHER" id="PTHR42866:SF2">
    <property type="entry name" value="3-DEOXY-MANNO-OCTULOSONATE CYTIDYLYLTRANSFERASE, MITOCHONDRIAL"/>
    <property type="match status" value="1"/>
</dbReference>
<evidence type="ECO:0008006" key="6">
    <source>
        <dbReference type="Google" id="ProtNLM"/>
    </source>
</evidence>
<dbReference type="Pfam" id="PF02348">
    <property type="entry name" value="CTP_transf_3"/>
    <property type="match status" value="1"/>
</dbReference>
<dbReference type="CDD" id="cd02517">
    <property type="entry name" value="CMP-KDO-Synthetase"/>
    <property type="match status" value="1"/>
</dbReference>
<evidence type="ECO:0000256" key="3">
    <source>
        <dbReference type="ARBA" id="ARBA00022985"/>
    </source>
</evidence>
<evidence type="ECO:0000256" key="1">
    <source>
        <dbReference type="ARBA" id="ARBA00022679"/>
    </source>
</evidence>
<gene>
    <name evidence="4" type="ORF">A2704_04535</name>
</gene>
<dbReference type="GO" id="GO:0008690">
    <property type="term" value="F:3-deoxy-manno-octulosonate cytidylyltransferase activity"/>
    <property type="evidence" value="ECO:0007669"/>
    <property type="project" value="InterPro"/>
</dbReference>
<dbReference type="PANTHER" id="PTHR42866">
    <property type="entry name" value="3-DEOXY-MANNO-OCTULOSONATE CYTIDYLYLTRANSFERASE"/>
    <property type="match status" value="1"/>
</dbReference>
<protein>
    <recommendedName>
        <fullName evidence="6">3-deoxy-manno-octulosonate cytidylyltransferase</fullName>
    </recommendedName>
</protein>
<comment type="caution">
    <text evidence="4">The sequence shown here is derived from an EMBL/GenBank/DDBJ whole genome shotgun (WGS) entry which is preliminary data.</text>
</comment>
<keyword evidence="1" id="KW-0808">Transferase</keyword>
<sequence length="248" mass="27303">MSSKVLGVIPARLASSRIPEKMLKDICGKPLIQWTIERTKKARSLDALVVSTDSDKIADVARSLDVPVIMTPAELPTGTDRVAATVKLFKGFEPDIVANIWGDEPLYPADAIDACVGALSSDESLQVSCAADRIDDEKMLSAPSIVKVLTDLDGNALSFTRSLVPFPYNTKAPYTNYHVIGIMAMRRAFLEKFIAMPQTPIELREGVEQMRILENGVRLRVVKGDFKNLGVNTLDELEEVRKIMTARV</sequence>
<keyword evidence="3" id="KW-0448">Lipopolysaccharide biosynthesis</keyword>
<dbReference type="InterPro" id="IPR029044">
    <property type="entry name" value="Nucleotide-diphossugar_trans"/>
</dbReference>
<dbReference type="GO" id="GO:0005829">
    <property type="term" value="C:cytosol"/>
    <property type="evidence" value="ECO:0007669"/>
    <property type="project" value="TreeGrafter"/>
</dbReference>
<name>A0A1F6CR90_9BACT</name>
<dbReference type="NCBIfam" id="NF003952">
    <property type="entry name" value="PRK05450.1-5"/>
    <property type="match status" value="1"/>
</dbReference>
<dbReference type="InterPro" id="IPR004528">
    <property type="entry name" value="KdsB"/>
</dbReference>
<dbReference type="EMBL" id="MFKW01000021">
    <property type="protein sequence ID" value="OGG51600.1"/>
    <property type="molecule type" value="Genomic_DNA"/>
</dbReference>
<evidence type="ECO:0000256" key="2">
    <source>
        <dbReference type="ARBA" id="ARBA00022695"/>
    </source>
</evidence>
<dbReference type="GO" id="GO:0009103">
    <property type="term" value="P:lipopolysaccharide biosynthetic process"/>
    <property type="evidence" value="ECO:0007669"/>
    <property type="project" value="UniProtKB-KW"/>
</dbReference>
<organism evidence="4 5">
    <name type="scientific">Candidatus Kaiserbacteria bacterium RIFCSPHIGHO2_01_FULL_54_36b</name>
    <dbReference type="NCBI Taxonomy" id="1798483"/>
    <lineage>
        <taxon>Bacteria</taxon>
        <taxon>Candidatus Kaiseribacteriota</taxon>
    </lineage>
</organism>
<proteinExistence type="predicted"/>
<evidence type="ECO:0000313" key="4">
    <source>
        <dbReference type="EMBL" id="OGG51600.1"/>
    </source>
</evidence>
<reference evidence="4 5" key="1">
    <citation type="journal article" date="2016" name="Nat. Commun.">
        <title>Thousands of microbial genomes shed light on interconnected biogeochemical processes in an aquifer system.</title>
        <authorList>
            <person name="Anantharaman K."/>
            <person name="Brown C.T."/>
            <person name="Hug L.A."/>
            <person name="Sharon I."/>
            <person name="Castelle C.J."/>
            <person name="Probst A.J."/>
            <person name="Thomas B.C."/>
            <person name="Singh A."/>
            <person name="Wilkins M.J."/>
            <person name="Karaoz U."/>
            <person name="Brodie E.L."/>
            <person name="Williams K.H."/>
            <person name="Hubbard S.S."/>
            <person name="Banfield J.F."/>
        </authorList>
    </citation>
    <scope>NUCLEOTIDE SEQUENCE [LARGE SCALE GENOMIC DNA]</scope>
</reference>
<dbReference type="InterPro" id="IPR003329">
    <property type="entry name" value="Cytidylyl_trans"/>
</dbReference>
<dbReference type="AlphaFoldDB" id="A0A1F6CR90"/>